<reference evidence="1" key="1">
    <citation type="submission" date="2021-02" db="EMBL/GenBank/DDBJ databases">
        <authorList>
            <person name="Dougan E. K."/>
            <person name="Rhodes N."/>
            <person name="Thang M."/>
            <person name="Chan C."/>
        </authorList>
    </citation>
    <scope>NUCLEOTIDE SEQUENCE</scope>
</reference>
<dbReference type="SUPFAM" id="SSF48484">
    <property type="entry name" value="Lipoxigenase"/>
    <property type="match status" value="1"/>
</dbReference>
<protein>
    <recommendedName>
        <fullName evidence="3">Lipoxygenase domain-containing protein</fullName>
    </recommendedName>
</protein>
<dbReference type="OrthoDB" id="434940at2759"/>
<dbReference type="AlphaFoldDB" id="A0A812UU67"/>
<evidence type="ECO:0000313" key="2">
    <source>
        <dbReference type="Proteomes" id="UP000649617"/>
    </source>
</evidence>
<evidence type="ECO:0008006" key="3">
    <source>
        <dbReference type="Google" id="ProtNLM"/>
    </source>
</evidence>
<dbReference type="Gene3D" id="1.20.245.10">
    <property type="entry name" value="Lipoxygenase-1, Domain 5"/>
    <property type="match status" value="1"/>
</dbReference>
<organism evidence="1 2">
    <name type="scientific">Symbiodinium pilosum</name>
    <name type="common">Dinoflagellate</name>
    <dbReference type="NCBI Taxonomy" id="2952"/>
    <lineage>
        <taxon>Eukaryota</taxon>
        <taxon>Sar</taxon>
        <taxon>Alveolata</taxon>
        <taxon>Dinophyceae</taxon>
        <taxon>Suessiales</taxon>
        <taxon>Symbiodiniaceae</taxon>
        <taxon>Symbiodinium</taxon>
    </lineage>
</organism>
<evidence type="ECO:0000313" key="1">
    <source>
        <dbReference type="EMBL" id="CAE7578956.1"/>
    </source>
</evidence>
<accession>A0A812UU67</accession>
<proteinExistence type="predicted"/>
<comment type="caution">
    <text evidence="1">The sequence shown here is derived from an EMBL/GenBank/DDBJ whole genome shotgun (WGS) entry which is preliminary data.</text>
</comment>
<dbReference type="EMBL" id="CAJNIZ010038513">
    <property type="protein sequence ID" value="CAE7578956.1"/>
    <property type="molecule type" value="Genomic_DNA"/>
</dbReference>
<dbReference type="Proteomes" id="UP000649617">
    <property type="component" value="Unassembled WGS sequence"/>
</dbReference>
<name>A0A812UU67_SYMPI</name>
<dbReference type="InterPro" id="IPR036226">
    <property type="entry name" value="LipOase_C_sf"/>
</dbReference>
<gene>
    <name evidence="1" type="ORF">SPIL2461_LOCUS15548</name>
</gene>
<sequence length="631" mass="72019">MEAVLPTARRQDMQEMCPLYDSRITPWALWALGIIKRATGTMSMVSLWPSGVHPEDFADEYTASVMTIVGRILLGLYKTRDKSYVNVPTEMLYREDVLEVENIHAPHYDVDGNPNFYWFEAIVPKIVLRKLYVPLMTCFYSALRKLNVENSSMTGRFDDALDDPTHNTWDAVLKSGKFKSKRDWVMSFYNIAHTMDGNPLWPQQMTDFSVYFKKDEWDDQLERAIAFHLIGAHRLEVGSFSFEDVPGVGSVQLPFRIALNVFGGLVVRDGFGKYGVDLYFNEDGLPTLLVTPDGDKVARGDKQWQYWKFVWRSTLVTGVTLVDHLHFTHFRTGNLLSRSIRIALPPDHPHRRLLSIFTFGTIFVNIQAVHVLLGPNHLLHRATPFSDFVKLSHKVPGMLDDITDAPSIKAIAEDDEWKSLSPKLQSLPFYSDGRLLWAAIKKFVAAAFPKLSLCSADGALAEPLTRLKIEMVNETMQAGYHVDDRLAKMYLGDAAVSCKDLLPAVQHRMAVYIFVVTGYHRHVGFVGDYYADPSLASMSWKSGEPYGRPRQHMIMSVVNVFTSMRQPLLKEDYTHLFRGLAPDQEEILTKAWRTFQEDLKQVEEEIDRRNEKREILNINMSPKVVESAVSK</sequence>
<keyword evidence="2" id="KW-1185">Reference proteome</keyword>